<dbReference type="GeneID" id="22912111"/>
<protein>
    <submittedName>
        <fullName evidence="2">Uncharacterized protein</fullName>
    </submittedName>
</protein>
<feature type="region of interest" description="Disordered" evidence="1">
    <location>
        <begin position="156"/>
        <end position="179"/>
    </location>
</feature>
<evidence type="ECO:0000313" key="3">
    <source>
        <dbReference type="Proteomes" id="UP000019763"/>
    </source>
</evidence>
<dbReference type="Proteomes" id="UP000019763">
    <property type="component" value="Unassembled WGS sequence"/>
</dbReference>
<proteinExistence type="predicted"/>
<accession>A0A023B8N9</accession>
<dbReference type="VEuPathDB" id="CryptoDB:GNI_057210"/>
<reference evidence="2" key="1">
    <citation type="submission" date="2013-12" db="EMBL/GenBank/DDBJ databases">
        <authorList>
            <person name="Omoto C.K."/>
            <person name="Sibley D."/>
            <person name="Venepally P."/>
            <person name="Hadjithomas M."/>
            <person name="Karamycheva S."/>
            <person name="Brunk B."/>
            <person name="Roos D."/>
            <person name="Caler E."/>
            <person name="Lorenzi H."/>
        </authorList>
    </citation>
    <scope>NUCLEOTIDE SEQUENCE</scope>
</reference>
<dbReference type="RefSeq" id="XP_011129988.1">
    <property type="nucleotide sequence ID" value="XM_011131686.1"/>
</dbReference>
<dbReference type="EMBL" id="AFNH02000434">
    <property type="protein sequence ID" value="EZG69653.1"/>
    <property type="molecule type" value="Genomic_DNA"/>
</dbReference>
<comment type="caution">
    <text evidence="2">The sequence shown here is derived from an EMBL/GenBank/DDBJ whole genome shotgun (WGS) entry which is preliminary data.</text>
</comment>
<feature type="region of interest" description="Disordered" evidence="1">
    <location>
        <begin position="85"/>
        <end position="122"/>
    </location>
</feature>
<feature type="non-terminal residue" evidence="2">
    <location>
        <position position="179"/>
    </location>
</feature>
<keyword evidence="3" id="KW-1185">Reference proteome</keyword>
<evidence type="ECO:0000313" key="2">
    <source>
        <dbReference type="EMBL" id="EZG69653.1"/>
    </source>
</evidence>
<evidence type="ECO:0000256" key="1">
    <source>
        <dbReference type="SAM" id="MobiDB-lite"/>
    </source>
</evidence>
<name>A0A023B8N9_GRENI</name>
<organism evidence="2 3">
    <name type="scientific">Gregarina niphandrodes</name>
    <name type="common">Septate eugregarine</name>
    <dbReference type="NCBI Taxonomy" id="110365"/>
    <lineage>
        <taxon>Eukaryota</taxon>
        <taxon>Sar</taxon>
        <taxon>Alveolata</taxon>
        <taxon>Apicomplexa</taxon>
        <taxon>Conoidasida</taxon>
        <taxon>Gregarinasina</taxon>
        <taxon>Eugregarinorida</taxon>
        <taxon>Gregarinidae</taxon>
        <taxon>Gregarina</taxon>
    </lineage>
</organism>
<dbReference type="AlphaFoldDB" id="A0A023B8N9"/>
<sequence length="179" mass="19584">MPLLGGGGRKKTLSTIGVTARPIAAHEYLRQPRDRLLLDALRQSIERSRLRVPRVSELLDVKSLPDTNTAHAAQTLAEHVLAASKNGPAMGPEGDAGPEEARPKGVGPKETLTGRNPPYWTPTRWNERIRALPKLEAQFDEAASARWDSNLRALTRGKAASGQSERARREQAASLFPEI</sequence>
<gene>
    <name evidence="2" type="ORF">GNI_057210</name>
</gene>